<reference evidence="2" key="1">
    <citation type="submission" date="2022-10" db="EMBL/GenBank/DDBJ databases">
        <title>The complete genomes of actinobacterial strains from the NBC collection.</title>
        <authorList>
            <person name="Joergensen T.S."/>
            <person name="Alvarez Arevalo M."/>
            <person name="Sterndorff E.B."/>
            <person name="Faurdal D."/>
            <person name="Vuksanovic O."/>
            <person name="Mourched A.-S."/>
            <person name="Charusanti P."/>
            <person name="Shaw S."/>
            <person name="Blin K."/>
            <person name="Weber T."/>
        </authorList>
    </citation>
    <scope>NUCLEOTIDE SEQUENCE</scope>
    <source>
        <strain evidence="2">NBC_00222</strain>
    </source>
</reference>
<evidence type="ECO:0000313" key="3">
    <source>
        <dbReference type="Proteomes" id="UP001432222"/>
    </source>
</evidence>
<dbReference type="Pfam" id="PF12900">
    <property type="entry name" value="Pyridox_ox_2"/>
    <property type="match status" value="1"/>
</dbReference>
<feature type="compositionally biased region" description="Polar residues" evidence="1">
    <location>
        <begin position="235"/>
        <end position="254"/>
    </location>
</feature>
<name>A0ABZ1TXA6_9ACTN</name>
<keyword evidence="3" id="KW-1185">Reference proteome</keyword>
<dbReference type="Proteomes" id="UP001432222">
    <property type="component" value="Chromosome"/>
</dbReference>
<dbReference type="PANTHER" id="PTHR34071">
    <property type="entry name" value="5-NITROIMIDAZOLE ANTIBIOTICS RESISTANCE PROTEIN, NIMA-FAMILY-RELATED PROTEIN-RELATED"/>
    <property type="match status" value="1"/>
</dbReference>
<dbReference type="InterPro" id="IPR012349">
    <property type="entry name" value="Split_barrel_FMN-bd"/>
</dbReference>
<gene>
    <name evidence="2" type="ORF">OHA16_06030</name>
</gene>
<proteinExistence type="predicted"/>
<dbReference type="PANTHER" id="PTHR34071:SF2">
    <property type="entry name" value="FLAVIN-NUCLEOTIDE-BINDING PROTEIN"/>
    <property type="match status" value="1"/>
</dbReference>
<evidence type="ECO:0000256" key="1">
    <source>
        <dbReference type="SAM" id="MobiDB-lite"/>
    </source>
</evidence>
<dbReference type="RefSeq" id="WP_328953630.1">
    <property type="nucleotide sequence ID" value="NZ_CP108110.1"/>
</dbReference>
<dbReference type="EMBL" id="CP108110">
    <property type="protein sequence ID" value="WUQ82576.1"/>
    <property type="molecule type" value="Genomic_DNA"/>
</dbReference>
<sequence>MSTVPDNDTSYARTPRTTPTRYKDRATWEREAIHAVLDATYLCHLGFVVDGAPVVLPTIYTRVGGRLYVHGSTGSRPLRGARGEQGMPVCLTVTLVDALVLTKSAFNHSVNFRSVVAHGTAYQVTDPEELGIALDALVDQVVPGRSAEVRPANAKELAATAVIRLDLDEVSAKSRADLAADDTEDLDLPYWAGLVPVTSGYGTPLPDASTTVPLPANLRALTTPSPDAGTDTDTDPSNGADPSTAAGDSTRSAG</sequence>
<feature type="region of interest" description="Disordered" evidence="1">
    <location>
        <begin position="206"/>
        <end position="254"/>
    </location>
</feature>
<organism evidence="2 3">
    <name type="scientific">Kitasatospora purpeofusca</name>
    <dbReference type="NCBI Taxonomy" id="67352"/>
    <lineage>
        <taxon>Bacteria</taxon>
        <taxon>Bacillati</taxon>
        <taxon>Actinomycetota</taxon>
        <taxon>Actinomycetes</taxon>
        <taxon>Kitasatosporales</taxon>
        <taxon>Streptomycetaceae</taxon>
        <taxon>Kitasatospora</taxon>
    </lineage>
</organism>
<dbReference type="SUPFAM" id="SSF50475">
    <property type="entry name" value="FMN-binding split barrel"/>
    <property type="match status" value="1"/>
</dbReference>
<evidence type="ECO:0000313" key="2">
    <source>
        <dbReference type="EMBL" id="WUQ82576.1"/>
    </source>
</evidence>
<accession>A0ABZ1TXA6</accession>
<dbReference type="InterPro" id="IPR024747">
    <property type="entry name" value="Pyridox_Oxase-rel"/>
</dbReference>
<dbReference type="Gene3D" id="2.30.110.10">
    <property type="entry name" value="Electron Transport, Fmn-binding Protein, Chain A"/>
    <property type="match status" value="1"/>
</dbReference>
<protein>
    <submittedName>
        <fullName evidence="2">Pyridoxamine 5'-phosphate oxidase family protein</fullName>
    </submittedName>
</protein>